<dbReference type="InterPro" id="IPR020471">
    <property type="entry name" value="AKR"/>
</dbReference>
<dbReference type="Proteomes" id="UP000289437">
    <property type="component" value="Unassembled WGS sequence"/>
</dbReference>
<dbReference type="GO" id="GO:0010349">
    <property type="term" value="F:L-galactose dehydrogenase activity"/>
    <property type="evidence" value="ECO:0007669"/>
    <property type="project" value="InterPro"/>
</dbReference>
<organism evidence="2 3">
    <name type="scientific">Granulicella sibirica</name>
    <dbReference type="NCBI Taxonomy" id="2479048"/>
    <lineage>
        <taxon>Bacteria</taxon>
        <taxon>Pseudomonadati</taxon>
        <taxon>Acidobacteriota</taxon>
        <taxon>Terriglobia</taxon>
        <taxon>Terriglobales</taxon>
        <taxon>Acidobacteriaceae</taxon>
        <taxon>Granulicella</taxon>
    </lineage>
</organism>
<feature type="domain" description="NADP-dependent oxidoreductase" evidence="1">
    <location>
        <begin position="16"/>
        <end position="290"/>
    </location>
</feature>
<dbReference type="InterPro" id="IPR044479">
    <property type="entry name" value="LGALDH-like"/>
</dbReference>
<accession>A0A4Q0STZ5</accession>
<dbReference type="InterPro" id="IPR023210">
    <property type="entry name" value="NADP_OxRdtase_dom"/>
</dbReference>
<comment type="caution">
    <text evidence="2">The sequence shown here is derived from an EMBL/GenBank/DDBJ whole genome shotgun (WGS) entry which is preliminary data.</text>
</comment>
<dbReference type="PANTHER" id="PTHR42686:SF1">
    <property type="entry name" value="GH17980P-RELATED"/>
    <property type="match status" value="1"/>
</dbReference>
<reference evidence="3" key="2">
    <citation type="submission" date="2019-02" db="EMBL/GenBank/DDBJ databases">
        <title>Granulicella sibirica sp. nov., a psychrotolerant acidobacterium isolated from an organic soil layer in forested tundra, West Siberia.</title>
        <authorList>
            <person name="Oshkin I.Y."/>
            <person name="Kulichevskaya I.S."/>
            <person name="Rijpstra W.I.C."/>
            <person name="Sinninghe Damste J.S."/>
            <person name="Rakitin A.L."/>
            <person name="Ravin N.V."/>
            <person name="Dedysh S.N."/>
        </authorList>
    </citation>
    <scope>NUCLEOTIDE SEQUENCE [LARGE SCALE GENOMIC DNA]</scope>
    <source>
        <strain evidence="3">AF10</strain>
    </source>
</reference>
<dbReference type="Pfam" id="PF00248">
    <property type="entry name" value="Aldo_ket_red"/>
    <property type="match status" value="1"/>
</dbReference>
<gene>
    <name evidence="2" type="ORF">GRAN_4808</name>
</gene>
<dbReference type="AlphaFoldDB" id="A0A4Q0STZ5"/>
<dbReference type="EMBL" id="RDSM01000005">
    <property type="protein sequence ID" value="RXH54157.1"/>
    <property type="molecule type" value="Genomic_DNA"/>
</dbReference>
<dbReference type="RefSeq" id="WP_161571124.1">
    <property type="nucleotide sequence ID" value="NZ_RDSM01000005.1"/>
</dbReference>
<dbReference type="PANTHER" id="PTHR42686">
    <property type="entry name" value="GH17980P-RELATED"/>
    <property type="match status" value="1"/>
</dbReference>
<dbReference type="OrthoDB" id="9773828at2"/>
<dbReference type="GO" id="GO:0005829">
    <property type="term" value="C:cytosol"/>
    <property type="evidence" value="ECO:0007669"/>
    <property type="project" value="TreeGrafter"/>
</dbReference>
<dbReference type="CDD" id="cd19163">
    <property type="entry name" value="AKR_galDH"/>
    <property type="match status" value="1"/>
</dbReference>
<dbReference type="InterPro" id="IPR036812">
    <property type="entry name" value="NAD(P)_OxRdtase_dom_sf"/>
</dbReference>
<evidence type="ECO:0000313" key="3">
    <source>
        <dbReference type="Proteomes" id="UP000289437"/>
    </source>
</evidence>
<name>A0A4Q0STZ5_9BACT</name>
<evidence type="ECO:0000313" key="2">
    <source>
        <dbReference type="EMBL" id="RXH54157.1"/>
    </source>
</evidence>
<protein>
    <submittedName>
        <fullName evidence="2">L-fuco-beta-pyranose dehydrogenase</fullName>
    </submittedName>
</protein>
<keyword evidence="3" id="KW-1185">Reference proteome</keyword>
<dbReference type="SUPFAM" id="SSF51430">
    <property type="entry name" value="NAD(P)-linked oxidoreductase"/>
    <property type="match status" value="1"/>
</dbReference>
<dbReference type="Gene3D" id="3.20.20.100">
    <property type="entry name" value="NADP-dependent oxidoreductase domain"/>
    <property type="match status" value="1"/>
</dbReference>
<evidence type="ECO:0000259" key="1">
    <source>
        <dbReference type="Pfam" id="PF00248"/>
    </source>
</evidence>
<reference evidence="2 3" key="1">
    <citation type="submission" date="2018-11" db="EMBL/GenBank/DDBJ databases">
        <authorList>
            <person name="Mardanov A.V."/>
            <person name="Ravin N.V."/>
            <person name="Dedysh S.N."/>
        </authorList>
    </citation>
    <scope>NUCLEOTIDE SEQUENCE [LARGE SCALE GENOMIC DNA]</scope>
    <source>
        <strain evidence="2 3">AF10</strain>
    </source>
</reference>
<proteinExistence type="predicted"/>
<sequence length="322" mass="34704">MKYKPLGQTGVSVSVVGFGASALGEVFGSVTDEESEEAVGAALDAGINLFDVSPYYGITLAESRLGKALGSRREDIILATKCGRYGTNIFDFSAKTVIREFEASLARLQTDYVDILQVHDVEFGDPKQIIDETIPALQSLKEAGKVRFVGITGYPPELLAHIASRAPIDVLLNYCHYNLLIDSMDEELTPFMKTSGLGLFNASPLHMGLLSGREVPAWHPAPLRVLQAAHRVVEECRRQGVAPASLAIQFCVAHPVVASTFVGMSNKAQVISNVNAAMTDLDEEFIRYLAGVVGEDFNVVWPSPDGAATQASEISRKMDGNA</sequence>